<feature type="compositionally biased region" description="Basic and acidic residues" evidence="6">
    <location>
        <begin position="246"/>
        <end position="260"/>
    </location>
</feature>
<organism evidence="9 10">
    <name type="scientific">Persimmon virus B</name>
    <dbReference type="NCBI Taxonomy" id="1493829"/>
    <lineage>
        <taxon>Viruses</taxon>
        <taxon>Riboviria</taxon>
        <taxon>Orthornavirae</taxon>
        <taxon>Kitrinoviricota</taxon>
        <taxon>Alsuviricetes</taxon>
        <taxon>Martellivirales</taxon>
        <taxon>Closteroviridae</taxon>
        <taxon>Olivavirus</taxon>
        <taxon>Olivavirus betadiospyri</taxon>
    </lineage>
</organism>
<feature type="region of interest" description="Disordered" evidence="6">
    <location>
        <begin position="246"/>
        <end position="278"/>
    </location>
</feature>
<keyword evidence="4" id="KW-0378">Hydrolase</keyword>
<evidence type="ECO:0000256" key="4">
    <source>
        <dbReference type="ARBA" id="ARBA00022801"/>
    </source>
</evidence>
<feature type="domain" description="Alphavirus-like MT" evidence="8">
    <location>
        <begin position="993"/>
        <end position="1180"/>
    </location>
</feature>
<dbReference type="KEGG" id="vg:22654089"/>
<evidence type="ECO:0000256" key="3">
    <source>
        <dbReference type="ARBA" id="ARBA00022758"/>
    </source>
</evidence>
<dbReference type="GO" id="GO:0016787">
    <property type="term" value="F:hydrolase activity"/>
    <property type="evidence" value="ECO:0007669"/>
    <property type="project" value="UniProtKB-KW"/>
</dbReference>
<dbReference type="PROSITE" id="PS00289">
    <property type="entry name" value="PTX_1"/>
    <property type="match status" value="1"/>
</dbReference>
<evidence type="ECO:0000256" key="5">
    <source>
        <dbReference type="ARBA" id="ARBA00022840"/>
    </source>
</evidence>
<feature type="compositionally biased region" description="Low complexity" evidence="6">
    <location>
        <begin position="581"/>
        <end position="591"/>
    </location>
</feature>
<feature type="domain" description="(+)RNA virus helicase C-terminal" evidence="7">
    <location>
        <begin position="2726"/>
        <end position="3065"/>
    </location>
</feature>
<dbReference type="Gene3D" id="3.40.50.300">
    <property type="entry name" value="P-loop containing nucleotide triphosphate hydrolases"/>
    <property type="match status" value="2"/>
</dbReference>
<accession>A0A0A8JBS1</accession>
<feature type="compositionally biased region" description="Basic residues" evidence="6">
    <location>
        <begin position="594"/>
        <end position="606"/>
    </location>
</feature>
<dbReference type="Proteomes" id="UP000203837">
    <property type="component" value="Segment"/>
</dbReference>
<dbReference type="GO" id="GO:0003723">
    <property type="term" value="F:RNA binding"/>
    <property type="evidence" value="ECO:0007669"/>
    <property type="project" value="InterPro"/>
</dbReference>
<keyword evidence="5" id="KW-0067">ATP-binding</keyword>
<proteinExistence type="predicted"/>
<keyword evidence="2" id="KW-0547">Nucleotide-binding</keyword>
<name>A0A0A8JBS1_9CLOS</name>
<feature type="region of interest" description="Disordered" evidence="6">
    <location>
        <begin position="581"/>
        <end position="606"/>
    </location>
</feature>
<dbReference type="Pfam" id="PF01660">
    <property type="entry name" value="Vmethyltransf"/>
    <property type="match status" value="1"/>
</dbReference>
<evidence type="ECO:0000256" key="6">
    <source>
        <dbReference type="SAM" id="MobiDB-lite"/>
    </source>
</evidence>
<dbReference type="InterPro" id="IPR002588">
    <property type="entry name" value="Alphavirus-like_MT_dom"/>
</dbReference>
<keyword evidence="10" id="KW-1185">Reference proteome</keyword>
<dbReference type="SUPFAM" id="SSF52540">
    <property type="entry name" value="P-loop containing nucleoside triphosphate hydrolases"/>
    <property type="match status" value="1"/>
</dbReference>
<dbReference type="GO" id="GO:0006396">
    <property type="term" value="P:RNA processing"/>
    <property type="evidence" value="ECO:0007669"/>
    <property type="project" value="InterPro"/>
</dbReference>
<evidence type="ECO:0000256" key="2">
    <source>
        <dbReference type="ARBA" id="ARBA00022741"/>
    </source>
</evidence>
<dbReference type="GO" id="GO:0075523">
    <property type="term" value="P:viral translational frameshifting"/>
    <property type="evidence" value="ECO:0007669"/>
    <property type="project" value="UniProtKB-KW"/>
</dbReference>
<dbReference type="GO" id="GO:0016556">
    <property type="term" value="P:mRNA modification"/>
    <property type="evidence" value="ECO:0007669"/>
    <property type="project" value="InterPro"/>
</dbReference>
<dbReference type="GeneID" id="22654089"/>
<evidence type="ECO:0000259" key="7">
    <source>
        <dbReference type="PROSITE" id="PS51657"/>
    </source>
</evidence>
<dbReference type="GO" id="GO:0008174">
    <property type="term" value="F:mRNA methyltransferase activity"/>
    <property type="evidence" value="ECO:0007669"/>
    <property type="project" value="UniProtKB-UniRule"/>
</dbReference>
<dbReference type="InterPro" id="IPR027351">
    <property type="entry name" value="(+)RNA_virus_helicase_core_dom"/>
</dbReference>
<dbReference type="EMBL" id="AB923924">
    <property type="protein sequence ID" value="BAQ08204.1"/>
    <property type="molecule type" value="Genomic_RNA"/>
</dbReference>
<dbReference type="PROSITE" id="PS51657">
    <property type="entry name" value="PSRV_HELICASE"/>
    <property type="match status" value="1"/>
</dbReference>
<keyword evidence="3" id="KW-0688">Ribosomal frameshifting</keyword>
<keyword evidence="1" id="KW-0808">Transferase</keyword>
<dbReference type="Pfam" id="PF01443">
    <property type="entry name" value="Viral_helicase1"/>
    <property type="match status" value="1"/>
</dbReference>
<dbReference type="RefSeq" id="YP_009112894.1">
    <property type="nucleotide sequence ID" value="NC_025967.1"/>
</dbReference>
<dbReference type="InterPro" id="IPR030476">
    <property type="entry name" value="Pentaxin_CS"/>
</dbReference>
<reference evidence="9 10" key="1">
    <citation type="submission" date="2014-04" db="EMBL/GenBank/DDBJ databases">
        <title>An assemblage of novel putative closterovirus variants from American persimmon.</title>
        <authorList>
            <person name="Ito T."/>
            <person name="Sato A."/>
            <person name="Suzaki K."/>
        </authorList>
    </citation>
    <scope>NUCLEOTIDE SEQUENCE [LARGE SCALE GENOMIC DNA]</scope>
    <source>
        <strain evidence="9">Variant 1</strain>
    </source>
</reference>
<evidence type="ECO:0000313" key="9">
    <source>
        <dbReference type="EMBL" id="BAQ08204.1"/>
    </source>
</evidence>
<dbReference type="GO" id="GO:0005524">
    <property type="term" value="F:ATP binding"/>
    <property type="evidence" value="ECO:0007669"/>
    <property type="project" value="UniProtKB-KW"/>
</dbReference>
<evidence type="ECO:0000313" key="10">
    <source>
        <dbReference type="Proteomes" id="UP000203837"/>
    </source>
</evidence>
<protein>
    <submittedName>
        <fullName evidence="9">Polyprotein 1a</fullName>
    </submittedName>
</protein>
<dbReference type="PROSITE" id="PS51743">
    <property type="entry name" value="ALPHAVIRUS_MT"/>
    <property type="match status" value="1"/>
</dbReference>
<feature type="region of interest" description="Disordered" evidence="6">
    <location>
        <begin position="474"/>
        <end position="511"/>
    </location>
</feature>
<evidence type="ECO:0000259" key="8">
    <source>
        <dbReference type="PROSITE" id="PS51743"/>
    </source>
</evidence>
<dbReference type="InterPro" id="IPR027417">
    <property type="entry name" value="P-loop_NTPase"/>
</dbReference>
<sequence>MKRGSNGRCYEAVLRSAEDYLMRMTGPHGRYASLRSAVKSPPSLGQWPLASDVALALSGMFAPFPVGLFFAWLSRTSYRVAHVTSHSAHVCRSWQTRFGPVRALTDMAKVPNVRVGGYSPPRRDSRCRLSGLAAAVHTLLLTEGRRREADVISYGRQYVGWFSAGPSDAANLVQEGRADSGGATALHFCRGCGVCRMVFSPVRPACAKCGGRVSVSSLMRREAPKPRVSGKLKKATSADGWTTFYRERDNSSPRSVRSEPVRATIRAPQPKRCASEGPSSSFKALGSYAAALLAPARAPKAVKRPNVVVAPVPAFSVWVRKGAVSGSPSVIRDLPRFAPVRGARVVRAPVVSRCPKREEIPPVRPGGLERVDDVPKPLYSAWVPVGNGGVITERPHVKMPVRKSAGVVRLSPKEGVSTGSMMGEPKKEVVQALDSPASGRKEPVLFFSQEPATPGQRYSARSHGVLYYPVKEEPLPADKDAGPSNDGAPADLGDEEGLFVDPPSSDDGYGGCDATSDTTEDLRLYLSTPAEPPVKGSNAVGTPTQRRVTNVGLIDTEAARRVSPDVQKKAEGVPLFWGDVSSDESVSSKESSSSKKRRRAAARKQGVRTVDNLEPLPWNKLAPGVELTLEERCKRPLALLPEVIEVLEVERKVNPSVFRFGKWTAWAVLWAHHKCGLISSEEKLMRTRISKGLSPRAEQKLTNGYDPGCGNLFPSRRRFLESLEGMYYQPAAENCCRICKDANCPSVFRRTSIPSEDVAPVRQGVETPWRPVDVSVTSPDNQLLQSKLNKGVRGIYLNAIHKKEKNGYCYLNLFREMAFSKAFYLSDKRIRQIASELGPYPLCSAISEVLGDIGFDSNPIIHINGDARAIYDGMGNRVQVVGHFTASNFYFKLNLLDNPDMALGGTRGPSETNAETEHIDIILPQLRATVIDQISKSKISECMYARELEQQCLRIERERAQFMQGLPKLTIPHYLESAERSKLSSAFPELNIDFKPSKFSQHTMAACVRMCFNELYASKFRDIDYVDVGGDLIYHSMKGHVNVHICNPVEDFKDASRCAKRMQTWMSATPGTAVASTSLSAPLRCCYSRAEVCDAMAPVITAVEVYDISVHLMAEIMHKKGAHVAYVTMVLPGELIAMKDGSCYCSALGVEIRMKGDDVLFNYNGGLGYTHKRQVMESWFRYPCFVHNQCMYTVEMISNRLGVSEITVTRAPFYPKVDCTLLVSVPMIEKDMTVLYLPEYNLDTGLFDFTKQDCIKVDRRFFSEGLVYVMNNCVCVSDKHLEWVCTWLRQNKSRVVISGRVIHNNVYLPEKLVSRVAALLLVVGVKSRVMSSRYAKGLVRAYDSSESLFMQLWNRIKETVTSVGRSICEAVIKFLEFLFPVFKGLDSLELDKLYRPIANFDYYEVHVDIPTGNMEDSAGEIEAAAIKEFYYRNQKRFVKKTVREIEGVNTILDSKITDPVKIKVQNGGVKIKSGVSNSTVLDALHRAEEPYRGPRGGGLYGGNKSFSVCEQVLKSLSKVCTNAITNLSSLWPDYLSKFKLGLEGLVLGKPLSTLLDVISRLKGYFKNYNALLGGISRLVKVYKDSTGWDCIFFISKNVVAMASEVILEVVAGKPLFITLLKAGGKYFLAHWQVNRLTFDESSTGVDDSHEIIQLICDLVWEGFCGRGLRVSIPKALIFSIVRSLCAKHISTLMASKSIEAGRVSCNIVLDEFVNVIRRIIRKTCDFLKEELVKFACDIIDKPDIKGRITRLVDAYLSERVSSTRDVVYSSLGNIKSSCGSKIKSFFKTPDVIARYFSSIDEGTSGEVDVNNECADNPESTVQEDADVNFDDALSTLYSMSELELEGSGLEAVEMQAELETVRRFIDEYQSAFDSVALDLLKEEGYGSELELSDKPGLMGGGNVYMFPVLSKHSMLVLERIRNYLRLPLKFMLEVCKKLYYFVCRFQVRQKRKEYIEDPGTDTWVPLQCSVDCKGAVLKMEEGVFGMLASDLPLLILPPGLDAMRIEKWYYAPFTCWDSRDLMADQVHEQRDSSGTASSLCLPWVDEEMEIMTQRVRVDEKTITMISGCVSDIQNDTLLSAFEANEVRNIGAWTKFLDFVKNQGDGFYFMEGSTAKLRGGSVKKTLFGSVILYILEEFAVRAKMPKVFGRLIGFFLAPKSWLVVRLFRAIISKYNDFELDWVRMKIMQREQAEKRLREKTGQRLRFNPDLYCEVTRGEPSNADTVRDIVMVVNERDGFVHPETATIVLTSTPNFALYELKEVLKLSLPVVERCSARDADFKLILPWSDVEVDVGSNTEEVVEETTVSSCADVIVQSVLSGTLLSDKVFDIRAWEKFLKIFRREDVSFYYLDKNRGCLRGGSLRGVLFGSALLYLVEQFVSHKFVHPNVIHAIGFFLNPKSWLTLQFVKGCYSWCSNFKSAYYNARETRRNSKLKRYDHVIHSHDMSDVSLHDISVALNSIKDAVNNPVAKCFPSSIIVEELVTKDAVGDEENNCNKGITLGESSGSYKGKEKLISSGECWGDIACEASSSGKAGGGDNIDSRGDFIDKILKAATAEPPLVSSIPTVDEFKDTVNEIFESGEKAEPIVTKVAKSKGLVFSPYCRSLMGNLVPPLAPEMVEDDTINARNEYLYLKKQDVYNIMYDVTAATTQLESAGEYELSDSAQNSNLIIYDKDKKKFCGKRADSHRIEYGDKLESDLYCACGKNYCTFKEAMRCSSRYIVSHEQMAVFYSDKILMPLTVNAYLYTPITVKAIRVVETPPGGGKTTEIVCLVVSMMRRGIKFLCCTANKNSCTEIRKRAIGRYLNLVPSNKAVVVQACRTLNDSVRTMDSFLMAGEERSVAVLLLDEVFMVHSGQVLNVFTRVRCERIIGYGDSNQIGFISRTDHALNKYSHIGEMIPEVCQEYRTVSYRCPKDVCELLSVIYKRNIFNPYYKASSSVSIKEISCVEDVPMVNGFKYLVQTQAEKLELLKKVKMQGNIEPKYFPQTVHEAQGDTHDHVYLVRTKPNDDEPFVSDAHNVVAISRHTRSLTYFVIRSKTDDIMSFMIRKCVELQEMADAMVDKSPENLVGEEEDISSEREMSFRDKISPVGSAPYTAIVEFINEVVPGSTSVVLGDMSQALNTSEFISDASGVTISAGKVVSASREQRVWRH</sequence>
<evidence type="ECO:0000256" key="1">
    <source>
        <dbReference type="ARBA" id="ARBA00022679"/>
    </source>
</evidence>